<protein>
    <recommendedName>
        <fullName evidence="3">NADH dehydrogenase [ubiquinone] 1 beta subcomplex subunit 10</fullName>
    </recommendedName>
</protein>
<dbReference type="PANTHER" id="PTHR13094">
    <property type="entry name" value="NADH-UBIQUINONE OXIDOREDUCTASE PDSW SUBUNIT"/>
    <property type="match status" value="1"/>
</dbReference>
<evidence type="ECO:0000256" key="8">
    <source>
        <dbReference type="ARBA" id="ARBA00023128"/>
    </source>
</evidence>
<proteinExistence type="evidence at transcript level"/>
<keyword evidence="9" id="KW-0472">Membrane</keyword>
<evidence type="ECO:0000256" key="3">
    <source>
        <dbReference type="ARBA" id="ARBA00014109"/>
    </source>
</evidence>
<dbReference type="AlphaFoldDB" id="A0A481SXL3"/>
<organism evidence="10">
    <name type="scientific">Liposcelis bostrychophila</name>
    <name type="common">Booklouse</name>
    <dbReference type="NCBI Taxonomy" id="185214"/>
    <lineage>
        <taxon>Eukaryota</taxon>
        <taxon>Metazoa</taxon>
        <taxon>Ecdysozoa</taxon>
        <taxon>Arthropoda</taxon>
        <taxon>Hexapoda</taxon>
        <taxon>Insecta</taxon>
        <taxon>Pterygota</taxon>
        <taxon>Neoptera</taxon>
        <taxon>Paraneoptera</taxon>
        <taxon>Psocodea</taxon>
        <taxon>Troctomorpha</taxon>
        <taxon>Liposcelidetae</taxon>
        <taxon>Liposcelididae</taxon>
        <taxon>Liposcelis</taxon>
    </lineage>
</organism>
<evidence type="ECO:0000256" key="5">
    <source>
        <dbReference type="ARBA" id="ARBA00022660"/>
    </source>
</evidence>
<dbReference type="Pfam" id="PF10249">
    <property type="entry name" value="NDUFB10"/>
    <property type="match status" value="1"/>
</dbReference>
<dbReference type="InterPro" id="IPR019377">
    <property type="entry name" value="NADH_UbQ_OxRdtase_su10"/>
</dbReference>
<evidence type="ECO:0000256" key="1">
    <source>
        <dbReference type="ARBA" id="ARBA00004443"/>
    </source>
</evidence>
<dbReference type="PANTHER" id="PTHR13094:SF1">
    <property type="entry name" value="NADH DEHYDROGENASE [UBIQUINONE] 1 BETA SUBCOMPLEX SUBUNIT 10"/>
    <property type="match status" value="1"/>
</dbReference>
<dbReference type="EMBL" id="MH602936">
    <property type="protein sequence ID" value="QBH73181.1"/>
    <property type="molecule type" value="mRNA"/>
</dbReference>
<evidence type="ECO:0000256" key="9">
    <source>
        <dbReference type="ARBA" id="ARBA00023136"/>
    </source>
</evidence>
<evidence type="ECO:0000256" key="4">
    <source>
        <dbReference type="ARBA" id="ARBA00022448"/>
    </source>
</evidence>
<comment type="similarity">
    <text evidence="2">Belongs to the complex I NDUFB10 subunit family.</text>
</comment>
<evidence type="ECO:0000313" key="10">
    <source>
        <dbReference type="EMBL" id="QBH73181.1"/>
    </source>
</evidence>
<keyword evidence="5" id="KW-0679">Respiratory chain</keyword>
<dbReference type="GO" id="GO:0045271">
    <property type="term" value="C:respiratory chain complex I"/>
    <property type="evidence" value="ECO:0007669"/>
    <property type="project" value="UniProtKB-ARBA"/>
</dbReference>
<accession>A0A481SXL3</accession>
<keyword evidence="7" id="KW-0249">Electron transport</keyword>
<sequence>MSYGKPDDAPRTLRTNFFLRIQDFVFNCIDAPVTWWREKVVEPNRKTYYWYHRRYPRVPTVDQCYTDDHACIYEADQQFLRDKKVDMAILRILRKRYENCLWYETNADRDRCKYMLDELEENVVNFFIKYGELGWTQRSIGAYMKQKHKMVWERRFGPVGSGMNRIDQGETTEEKVC</sequence>
<comment type="subcellular location">
    <subcellularLocation>
        <location evidence="1">Mitochondrion inner membrane</location>
        <topology evidence="1">Peripheral membrane protein</topology>
        <orientation evidence="1">Matrix side</orientation>
    </subcellularLocation>
</comment>
<evidence type="ECO:0000256" key="2">
    <source>
        <dbReference type="ARBA" id="ARBA00008317"/>
    </source>
</evidence>
<name>A0A481SXL3_LIPBO</name>
<keyword evidence="6" id="KW-0999">Mitochondrion inner membrane</keyword>
<keyword evidence="8" id="KW-0496">Mitochondrion</keyword>
<dbReference type="InterPro" id="IPR039993">
    <property type="entry name" value="NDUFB10"/>
</dbReference>
<dbReference type="GO" id="GO:0005743">
    <property type="term" value="C:mitochondrial inner membrane"/>
    <property type="evidence" value="ECO:0007669"/>
    <property type="project" value="UniProtKB-SubCell"/>
</dbReference>
<evidence type="ECO:0000256" key="6">
    <source>
        <dbReference type="ARBA" id="ARBA00022792"/>
    </source>
</evidence>
<reference evidence="10" key="1">
    <citation type="journal article" date="2019" name="Sci. Rep.">
        <title>No signal of deleterious mutation accumulation in conserved gene sequences of extant asexual hexapods.</title>
        <authorList>
            <person name="Brandt A."/>
            <person name="Bast J."/>
            <person name="Scheu S."/>
            <person name="Meusemann K."/>
            <person name="Donath A."/>
            <person name="Schuette K."/>
            <person name="Machida R."/>
            <person name="Kraaijeveld K."/>
        </authorList>
    </citation>
    <scope>NUCLEOTIDE SEQUENCE</scope>
    <source>
        <strain evidence="10">OG14338</strain>
    </source>
</reference>
<evidence type="ECO:0000256" key="7">
    <source>
        <dbReference type="ARBA" id="ARBA00022982"/>
    </source>
</evidence>
<keyword evidence="4" id="KW-0813">Transport</keyword>